<evidence type="ECO:0000313" key="3">
    <source>
        <dbReference type="Proteomes" id="UP001295444"/>
    </source>
</evidence>
<feature type="non-terminal residue" evidence="2">
    <location>
        <position position="1"/>
    </location>
</feature>
<proteinExistence type="predicted"/>
<evidence type="ECO:0000313" key="2">
    <source>
        <dbReference type="EMBL" id="CAH2284558.1"/>
    </source>
</evidence>
<gene>
    <name evidence="2" type="ORF">PECUL_23A047564</name>
</gene>
<reference evidence="2" key="1">
    <citation type="submission" date="2022-03" db="EMBL/GenBank/DDBJ databases">
        <authorList>
            <person name="Alioto T."/>
            <person name="Alioto T."/>
            <person name="Gomez Garrido J."/>
        </authorList>
    </citation>
    <scope>NUCLEOTIDE SEQUENCE</scope>
</reference>
<feature type="region of interest" description="Disordered" evidence="1">
    <location>
        <begin position="1"/>
        <end position="26"/>
    </location>
</feature>
<organism evidence="2 3">
    <name type="scientific">Pelobates cultripes</name>
    <name type="common">Western spadefoot toad</name>
    <dbReference type="NCBI Taxonomy" id="61616"/>
    <lineage>
        <taxon>Eukaryota</taxon>
        <taxon>Metazoa</taxon>
        <taxon>Chordata</taxon>
        <taxon>Craniata</taxon>
        <taxon>Vertebrata</taxon>
        <taxon>Euteleostomi</taxon>
        <taxon>Amphibia</taxon>
        <taxon>Batrachia</taxon>
        <taxon>Anura</taxon>
        <taxon>Pelobatoidea</taxon>
        <taxon>Pelobatidae</taxon>
        <taxon>Pelobates</taxon>
    </lineage>
</organism>
<accession>A0AAD1W4V2</accession>
<dbReference type="AlphaFoldDB" id="A0AAD1W4V2"/>
<evidence type="ECO:0000256" key="1">
    <source>
        <dbReference type="SAM" id="MobiDB-lite"/>
    </source>
</evidence>
<protein>
    <submittedName>
        <fullName evidence="2">Uncharacterized protein</fullName>
    </submittedName>
</protein>
<feature type="region of interest" description="Disordered" evidence="1">
    <location>
        <begin position="64"/>
        <end position="83"/>
    </location>
</feature>
<sequence>RKPRQTVIEVRGKTSNPPVGCNGKRAATSRNIKSGQALHLAQGRDTAAMHVLCEGGSPGCTSELEGQELESQCDSPHGWQPPS</sequence>
<keyword evidence="3" id="KW-1185">Reference proteome</keyword>
<dbReference type="EMBL" id="OW240915">
    <property type="protein sequence ID" value="CAH2284558.1"/>
    <property type="molecule type" value="Genomic_DNA"/>
</dbReference>
<name>A0AAD1W4V2_PELCU</name>
<dbReference type="Proteomes" id="UP001295444">
    <property type="component" value="Chromosome 04"/>
</dbReference>